<keyword evidence="7" id="KW-1185">Reference proteome</keyword>
<evidence type="ECO:0000256" key="4">
    <source>
        <dbReference type="ARBA" id="ARBA00022729"/>
    </source>
</evidence>
<accession>A0AA38M367</accession>
<dbReference type="InterPro" id="IPR006170">
    <property type="entry name" value="PBP/GOBP"/>
</dbReference>
<comment type="caution">
    <text evidence="6">The sequence shown here is derived from an EMBL/GenBank/DDBJ whole genome shotgun (WGS) entry which is preliminary data.</text>
</comment>
<dbReference type="Pfam" id="PF01395">
    <property type="entry name" value="PBP_GOBP"/>
    <property type="match status" value="1"/>
</dbReference>
<evidence type="ECO:0000313" key="6">
    <source>
        <dbReference type="EMBL" id="KAJ3640702.1"/>
    </source>
</evidence>
<evidence type="ECO:0000313" key="7">
    <source>
        <dbReference type="Proteomes" id="UP001168821"/>
    </source>
</evidence>
<evidence type="ECO:0000256" key="5">
    <source>
        <dbReference type="SAM" id="SignalP"/>
    </source>
</evidence>
<dbReference type="GO" id="GO:0005615">
    <property type="term" value="C:extracellular space"/>
    <property type="evidence" value="ECO:0007669"/>
    <property type="project" value="TreeGrafter"/>
</dbReference>
<sequence length="130" mass="14686">MKIFVCLFFFAVIATTWVVSNGLKEKWRKFPAQCANETKISEESLDKVINPGPTDDVTLKAYTLCLFKKMEIVGEDGTFNKENFKNMLLDNGVSGEDAERLVKKCSVKKDRPEETAYDGFVCWSKNGTVV</sequence>
<evidence type="ECO:0000256" key="3">
    <source>
        <dbReference type="ARBA" id="ARBA00022525"/>
    </source>
</evidence>
<dbReference type="PANTHER" id="PTHR11857">
    <property type="entry name" value="ODORANT BINDING PROTEIN-RELATED"/>
    <property type="match status" value="1"/>
</dbReference>
<proteinExistence type="inferred from homology"/>
<protein>
    <submittedName>
        <fullName evidence="6">Uncharacterized protein</fullName>
    </submittedName>
</protein>
<dbReference type="SMART" id="SM00708">
    <property type="entry name" value="PhBP"/>
    <property type="match status" value="1"/>
</dbReference>
<dbReference type="AlphaFoldDB" id="A0AA38M367"/>
<dbReference type="Gene3D" id="1.10.238.20">
    <property type="entry name" value="Pheromone/general odorant binding protein domain"/>
    <property type="match status" value="1"/>
</dbReference>
<feature type="signal peptide" evidence="5">
    <location>
        <begin position="1"/>
        <end position="22"/>
    </location>
</feature>
<dbReference type="GO" id="GO:0007608">
    <property type="term" value="P:sensory perception of smell"/>
    <property type="evidence" value="ECO:0007669"/>
    <property type="project" value="TreeGrafter"/>
</dbReference>
<name>A0AA38M367_9CUCU</name>
<dbReference type="Proteomes" id="UP001168821">
    <property type="component" value="Unassembled WGS sequence"/>
</dbReference>
<feature type="chain" id="PRO_5041406222" evidence="5">
    <location>
        <begin position="23"/>
        <end position="130"/>
    </location>
</feature>
<keyword evidence="3" id="KW-0964">Secreted</keyword>
<gene>
    <name evidence="6" type="ORF">Zmor_027247</name>
</gene>
<comment type="similarity">
    <text evidence="2">Belongs to the PBP/GOBP family.</text>
</comment>
<dbReference type="CDD" id="cd23992">
    <property type="entry name" value="PBP_GOBP"/>
    <property type="match status" value="1"/>
</dbReference>
<evidence type="ECO:0000256" key="2">
    <source>
        <dbReference type="ARBA" id="ARBA00008098"/>
    </source>
</evidence>
<comment type="subcellular location">
    <subcellularLocation>
        <location evidence="1">Secreted</location>
    </subcellularLocation>
</comment>
<dbReference type="EMBL" id="JALNTZ010000009">
    <property type="protein sequence ID" value="KAJ3640702.1"/>
    <property type="molecule type" value="Genomic_DNA"/>
</dbReference>
<dbReference type="PANTHER" id="PTHR11857:SF43">
    <property type="entry name" value="GEO07291P1-RELATED"/>
    <property type="match status" value="1"/>
</dbReference>
<organism evidence="6 7">
    <name type="scientific">Zophobas morio</name>
    <dbReference type="NCBI Taxonomy" id="2755281"/>
    <lineage>
        <taxon>Eukaryota</taxon>
        <taxon>Metazoa</taxon>
        <taxon>Ecdysozoa</taxon>
        <taxon>Arthropoda</taxon>
        <taxon>Hexapoda</taxon>
        <taxon>Insecta</taxon>
        <taxon>Pterygota</taxon>
        <taxon>Neoptera</taxon>
        <taxon>Endopterygota</taxon>
        <taxon>Coleoptera</taxon>
        <taxon>Polyphaga</taxon>
        <taxon>Cucujiformia</taxon>
        <taxon>Tenebrionidae</taxon>
        <taxon>Zophobas</taxon>
    </lineage>
</organism>
<dbReference type="GO" id="GO:0005549">
    <property type="term" value="F:odorant binding"/>
    <property type="evidence" value="ECO:0007669"/>
    <property type="project" value="InterPro"/>
</dbReference>
<dbReference type="SUPFAM" id="SSF47565">
    <property type="entry name" value="Insect pheromone/odorant-binding proteins"/>
    <property type="match status" value="1"/>
</dbReference>
<dbReference type="InterPro" id="IPR036728">
    <property type="entry name" value="PBP_GOBP_sf"/>
</dbReference>
<evidence type="ECO:0000256" key="1">
    <source>
        <dbReference type="ARBA" id="ARBA00004613"/>
    </source>
</evidence>
<reference evidence="6" key="1">
    <citation type="journal article" date="2023" name="G3 (Bethesda)">
        <title>Whole genome assemblies of Zophobas morio and Tenebrio molitor.</title>
        <authorList>
            <person name="Kaur S."/>
            <person name="Stinson S.A."/>
            <person name="diCenzo G.C."/>
        </authorList>
    </citation>
    <scope>NUCLEOTIDE SEQUENCE</scope>
    <source>
        <strain evidence="6">QUZm001</strain>
    </source>
</reference>
<keyword evidence="4 5" id="KW-0732">Signal</keyword>